<feature type="binding site" evidence="6">
    <location>
        <position position="74"/>
    </location>
    <ligand>
        <name>S-adenosyl-L-methionine</name>
        <dbReference type="ChEBI" id="CHEBI:59789"/>
    </ligand>
</feature>
<dbReference type="InterPro" id="IPR029063">
    <property type="entry name" value="SAM-dependent_MTases_sf"/>
</dbReference>
<keyword evidence="5 6" id="KW-0949">S-adenosyl-L-methionine</keyword>
<organism evidence="7 8">
    <name type="scientific">Pseudoprimorskyibacter insulae</name>
    <dbReference type="NCBI Taxonomy" id="1695997"/>
    <lineage>
        <taxon>Bacteria</taxon>
        <taxon>Pseudomonadati</taxon>
        <taxon>Pseudomonadota</taxon>
        <taxon>Alphaproteobacteria</taxon>
        <taxon>Rhodobacterales</taxon>
        <taxon>Paracoccaceae</taxon>
        <taxon>Pseudoprimorskyibacter</taxon>
    </lineage>
</organism>
<evidence type="ECO:0000256" key="5">
    <source>
        <dbReference type="ARBA" id="ARBA00022691"/>
    </source>
</evidence>
<comment type="similarity">
    <text evidence="6">Belongs to the methyltransferase superfamily. RNA methyltransferase RsmG family.</text>
</comment>
<keyword evidence="4 6" id="KW-0808">Transferase</keyword>
<keyword evidence="8" id="KW-1185">Reference proteome</keyword>
<dbReference type="RefSeq" id="WP_108885324.1">
    <property type="nucleotide sequence ID" value="NZ_OMOJ01000002.1"/>
</dbReference>
<dbReference type="NCBIfam" id="TIGR00138">
    <property type="entry name" value="rsmG_gidB"/>
    <property type="match status" value="1"/>
</dbReference>
<comment type="caution">
    <text evidence="6">Lacks conserved residue(s) required for the propagation of feature annotation.</text>
</comment>
<protein>
    <recommendedName>
        <fullName evidence="6">Ribosomal RNA small subunit methyltransferase G</fullName>
        <ecNumber evidence="6">2.1.1.170</ecNumber>
    </recommendedName>
    <alternativeName>
        <fullName evidence="6">16S rRNA 7-methylguanosine methyltransferase</fullName>
        <shortName evidence="6">16S rRNA m7G methyltransferase</shortName>
    </alternativeName>
</protein>
<evidence type="ECO:0000256" key="3">
    <source>
        <dbReference type="ARBA" id="ARBA00022603"/>
    </source>
</evidence>
<evidence type="ECO:0000256" key="4">
    <source>
        <dbReference type="ARBA" id="ARBA00022679"/>
    </source>
</evidence>
<comment type="subcellular location">
    <subcellularLocation>
        <location evidence="6">Cytoplasm</location>
    </subcellularLocation>
</comment>
<feature type="binding site" evidence="6">
    <location>
        <begin position="123"/>
        <end position="124"/>
    </location>
    <ligand>
        <name>S-adenosyl-L-methionine</name>
        <dbReference type="ChEBI" id="CHEBI:59789"/>
    </ligand>
</feature>
<dbReference type="InterPro" id="IPR003682">
    <property type="entry name" value="rRNA_ssu_MeTfrase_G"/>
</dbReference>
<gene>
    <name evidence="6 7" type="primary">rsmG</name>
    <name evidence="7" type="ORF">PRI8871_01245</name>
</gene>
<dbReference type="AlphaFoldDB" id="A0A2R8AU88"/>
<accession>A0A2R8AU88</accession>
<dbReference type="PANTHER" id="PTHR31760">
    <property type="entry name" value="S-ADENOSYL-L-METHIONINE-DEPENDENT METHYLTRANSFERASES SUPERFAMILY PROTEIN"/>
    <property type="match status" value="1"/>
</dbReference>
<reference evidence="8" key="1">
    <citation type="submission" date="2018-03" db="EMBL/GenBank/DDBJ databases">
        <authorList>
            <person name="Rodrigo-Torres L."/>
            <person name="Arahal R. D."/>
            <person name="Lucena T."/>
        </authorList>
    </citation>
    <scope>NUCLEOTIDE SEQUENCE [LARGE SCALE GENOMIC DNA]</scope>
    <source>
        <strain evidence="8">CECT 8871</strain>
    </source>
</reference>
<keyword evidence="1 6" id="KW-0963">Cytoplasm</keyword>
<dbReference type="EMBL" id="OMOJ01000002">
    <property type="protein sequence ID" value="SPF79449.1"/>
    <property type="molecule type" value="Genomic_DNA"/>
</dbReference>
<dbReference type="EC" id="2.1.1.170" evidence="6"/>
<comment type="function">
    <text evidence="6">Specifically methylates the N7 position of guanine in position 527 of 16S rRNA.</text>
</comment>
<dbReference type="GO" id="GO:0070043">
    <property type="term" value="F:rRNA (guanine-N7-)-methyltransferase activity"/>
    <property type="evidence" value="ECO:0007669"/>
    <property type="project" value="UniProtKB-UniRule"/>
</dbReference>
<sequence>MEEIVSGLNVSRETYDSLRFYETLARKWTRKINLVSPSTVSDLWRRHIVDSAQVFHVKQNPGAIWLDIGSGAGFPGLVCAVLAKELSPATEFHLIESDQRKCAFLRTVKRELGLKATIWAQRIEAVETINANVVSARALADLDTLLSFADHHMAESGVALFQKGETWEKEVEAAKEKWRFTLNPHKSKTSSNSTILEIGGIERV</sequence>
<proteinExistence type="inferred from homology"/>
<name>A0A2R8AU88_9RHOB</name>
<evidence type="ECO:0000313" key="8">
    <source>
        <dbReference type="Proteomes" id="UP000244904"/>
    </source>
</evidence>
<dbReference type="PANTHER" id="PTHR31760:SF0">
    <property type="entry name" value="S-ADENOSYL-L-METHIONINE-DEPENDENT METHYLTRANSFERASES SUPERFAMILY PROTEIN"/>
    <property type="match status" value="1"/>
</dbReference>
<evidence type="ECO:0000256" key="6">
    <source>
        <dbReference type="HAMAP-Rule" id="MF_00074"/>
    </source>
</evidence>
<dbReference type="OrthoDB" id="9808773at2"/>
<evidence type="ECO:0000256" key="2">
    <source>
        <dbReference type="ARBA" id="ARBA00022552"/>
    </source>
</evidence>
<feature type="binding site" evidence="6">
    <location>
        <position position="69"/>
    </location>
    <ligand>
        <name>S-adenosyl-L-methionine</name>
        <dbReference type="ChEBI" id="CHEBI:59789"/>
    </ligand>
</feature>
<dbReference type="GO" id="GO:0005829">
    <property type="term" value="C:cytosol"/>
    <property type="evidence" value="ECO:0007669"/>
    <property type="project" value="TreeGrafter"/>
</dbReference>
<evidence type="ECO:0000256" key="1">
    <source>
        <dbReference type="ARBA" id="ARBA00022490"/>
    </source>
</evidence>
<comment type="catalytic activity">
    <reaction evidence="6">
        <text>guanosine(527) in 16S rRNA + S-adenosyl-L-methionine = N(7)-methylguanosine(527) in 16S rRNA + S-adenosyl-L-homocysteine</text>
        <dbReference type="Rhea" id="RHEA:42732"/>
        <dbReference type="Rhea" id="RHEA-COMP:10209"/>
        <dbReference type="Rhea" id="RHEA-COMP:10210"/>
        <dbReference type="ChEBI" id="CHEBI:57856"/>
        <dbReference type="ChEBI" id="CHEBI:59789"/>
        <dbReference type="ChEBI" id="CHEBI:74269"/>
        <dbReference type="ChEBI" id="CHEBI:74480"/>
        <dbReference type="EC" id="2.1.1.170"/>
    </reaction>
</comment>
<dbReference type="Proteomes" id="UP000244904">
    <property type="component" value="Unassembled WGS sequence"/>
</dbReference>
<keyword evidence="3 6" id="KW-0489">Methyltransferase</keyword>
<dbReference type="Pfam" id="PF02527">
    <property type="entry name" value="GidB"/>
    <property type="match status" value="1"/>
</dbReference>
<dbReference type="SUPFAM" id="SSF53335">
    <property type="entry name" value="S-adenosyl-L-methionine-dependent methyltransferases"/>
    <property type="match status" value="1"/>
</dbReference>
<dbReference type="PIRSF" id="PIRSF003078">
    <property type="entry name" value="GidB"/>
    <property type="match status" value="1"/>
</dbReference>
<dbReference type="HAMAP" id="MF_00074">
    <property type="entry name" value="16SrRNA_methyltr_G"/>
    <property type="match status" value="1"/>
</dbReference>
<dbReference type="Gene3D" id="3.40.50.150">
    <property type="entry name" value="Vaccinia Virus protein VP39"/>
    <property type="match status" value="1"/>
</dbReference>
<evidence type="ECO:0000313" key="7">
    <source>
        <dbReference type="EMBL" id="SPF79449.1"/>
    </source>
</evidence>
<feature type="binding site" evidence="6">
    <location>
        <position position="137"/>
    </location>
    <ligand>
        <name>S-adenosyl-L-methionine</name>
        <dbReference type="ChEBI" id="CHEBI:59789"/>
    </ligand>
</feature>
<keyword evidence="2 6" id="KW-0698">rRNA processing</keyword>